<comment type="caution">
    <text evidence="4">The sequence shown here is derived from an EMBL/GenBank/DDBJ whole genome shotgun (WGS) entry which is preliminary data.</text>
</comment>
<reference evidence="4" key="1">
    <citation type="journal article" date="2020" name="bioRxiv">
        <title>Genomic and phenotypic heterogeneity of clinical isolates of the human pathogens Aspergillus fumigatus, Aspergillus lentulus and Aspergillus fumigatiaffinis.</title>
        <authorList>
            <person name="dos Santos R.A.C."/>
            <person name="Steenwyk J.L."/>
            <person name="Rivero-Menendez O."/>
            <person name="Mead M.E."/>
            <person name="Silva L.P."/>
            <person name="Bastos R.W."/>
            <person name="Alastruey-Izquierdo A."/>
            <person name="Goldman G.H."/>
            <person name="Rokas A."/>
        </authorList>
    </citation>
    <scope>NUCLEOTIDE SEQUENCE</scope>
    <source>
        <strain evidence="4">CNM-CM8927</strain>
    </source>
</reference>
<feature type="compositionally biased region" description="Low complexity" evidence="2">
    <location>
        <begin position="17"/>
        <end position="38"/>
    </location>
</feature>
<dbReference type="EMBL" id="JAAAPU010000082">
    <property type="protein sequence ID" value="KAF4203343.1"/>
    <property type="molecule type" value="Genomic_DNA"/>
</dbReference>
<dbReference type="SUPFAM" id="SSF89796">
    <property type="entry name" value="CoA-transferase family III (CaiB/BaiF)"/>
    <property type="match status" value="1"/>
</dbReference>
<dbReference type="Pfam" id="PF02515">
    <property type="entry name" value="CoA_transf_3"/>
    <property type="match status" value="1"/>
</dbReference>
<dbReference type="Proteomes" id="UP000649114">
    <property type="component" value="Unassembled WGS sequence"/>
</dbReference>
<dbReference type="InterPro" id="IPR001202">
    <property type="entry name" value="WW_dom"/>
</dbReference>
<dbReference type="InterPro" id="IPR023606">
    <property type="entry name" value="CoA-Trfase_III_dom_1_sf"/>
</dbReference>
<protein>
    <recommendedName>
        <fullName evidence="3">WW domain-containing protein</fullName>
    </recommendedName>
</protein>
<dbReference type="PANTHER" id="PTHR48228:SF5">
    <property type="entry name" value="ALPHA-METHYLACYL-COA RACEMASE"/>
    <property type="match status" value="1"/>
</dbReference>
<dbReference type="InterPro" id="IPR003673">
    <property type="entry name" value="CoA-Trfase_fam_III"/>
</dbReference>
<evidence type="ECO:0000256" key="1">
    <source>
        <dbReference type="ARBA" id="ARBA00008383"/>
    </source>
</evidence>
<dbReference type="GO" id="GO:0003824">
    <property type="term" value="F:catalytic activity"/>
    <property type="evidence" value="ECO:0007669"/>
    <property type="project" value="InterPro"/>
</dbReference>
<feature type="region of interest" description="Disordered" evidence="2">
    <location>
        <begin position="80"/>
        <end position="124"/>
    </location>
</feature>
<feature type="domain" description="WW" evidence="3">
    <location>
        <begin position="53"/>
        <end position="87"/>
    </location>
</feature>
<dbReference type="PROSITE" id="PS50020">
    <property type="entry name" value="WW_DOMAIN_2"/>
    <property type="match status" value="1"/>
</dbReference>
<dbReference type="Gene3D" id="3.40.50.10540">
    <property type="entry name" value="Crotonobetainyl-coa:carnitine coa-transferase, domain 1"/>
    <property type="match status" value="1"/>
</dbReference>
<dbReference type="PANTHER" id="PTHR48228">
    <property type="entry name" value="SUCCINYL-COA--D-CITRAMALATE COA-TRANSFERASE"/>
    <property type="match status" value="1"/>
</dbReference>
<dbReference type="SUPFAM" id="SSF51045">
    <property type="entry name" value="WW domain"/>
    <property type="match status" value="1"/>
</dbReference>
<dbReference type="SMART" id="SM00456">
    <property type="entry name" value="WW"/>
    <property type="match status" value="1"/>
</dbReference>
<evidence type="ECO:0000259" key="3">
    <source>
        <dbReference type="PROSITE" id="PS50020"/>
    </source>
</evidence>
<evidence type="ECO:0000313" key="4">
    <source>
        <dbReference type="EMBL" id="KAF4203343.1"/>
    </source>
</evidence>
<reference evidence="4" key="2">
    <citation type="submission" date="2020-04" db="EMBL/GenBank/DDBJ databases">
        <authorList>
            <person name="Santos R.A.C."/>
            <person name="Steenwyk J.L."/>
            <person name="Rivero-Menendez O."/>
            <person name="Mead M.E."/>
            <person name="Silva L.P."/>
            <person name="Bastos R.W."/>
            <person name="Alastruey-Izquierdo A."/>
            <person name="Goldman G.H."/>
            <person name="Rokas A."/>
        </authorList>
    </citation>
    <scope>NUCLEOTIDE SEQUENCE</scope>
    <source>
        <strain evidence="4">CNM-CM8927</strain>
    </source>
</reference>
<dbReference type="InterPro" id="IPR050509">
    <property type="entry name" value="CoA-transferase_III"/>
</dbReference>
<evidence type="ECO:0000256" key="2">
    <source>
        <dbReference type="SAM" id="MobiDB-lite"/>
    </source>
</evidence>
<comment type="similarity">
    <text evidence="1">Belongs to the CoA-transferase III family.</text>
</comment>
<feature type="region of interest" description="Disordered" evidence="2">
    <location>
        <begin position="15"/>
        <end position="59"/>
    </location>
</feature>
<dbReference type="CDD" id="cd00201">
    <property type="entry name" value="WW"/>
    <property type="match status" value="1"/>
</dbReference>
<dbReference type="Gene3D" id="2.20.70.10">
    <property type="match status" value="1"/>
</dbReference>
<evidence type="ECO:0000313" key="5">
    <source>
        <dbReference type="Proteomes" id="UP000649114"/>
    </source>
</evidence>
<sequence length="621" mass="68177">MDGFLGKMIEKVAEKATGGSSSSNTGGGYSSYNQQPSYGGQGQGYNSGPAPPQDLPYPWVARWDDRDQRWFYVNEQTGERSWERPYGGSGGPSYGERLYGQPQPSYGYEGAYGQSQEQRPEHKDHSMMYGAAAGAAGLVGGAILMHEGEKIHEDWDEDKERIEQNVEDFPEDAARWTGEKVGEVEAIPENIEQRWDRTEDRIENKWDNAVDDVEDFPENAAEWTGRRVGEVEQFGDNIDNAYDEGRAEGVRVVELAGLAPGPFAGLLLADYGASVLRVDRPNSVSTDQLTRRKTSITLDLRDKASHRLLLSVLSKADVLIDPYRPGVLERLGLSPSDVLLKHNPRLIVARMTGFRRDGKYKDMAGHDINYIAVSGVLSMLGRKGEPPYAPGNILGDFAGGGAMCFLGILLALLARAHTGRGQVVEANMVDGSAYLATMPRLNRQTPLWNLPRGENMLDGGSPFYGTYECKDRGKYFAVGALEPQFYAALIKGLGFETGELPAREDRANWPALRAAFEQRFKEKTRAEWEAIFDGTDACATPVLEQAELEQSGYEQRPAVHLVDTPGPPIPADDGGWTGGGLLPGTGGQETLKAWMGWEEGRDFEIRGDGALVWIEGGKSKL</sequence>
<proteinExistence type="inferred from homology"/>
<dbReference type="InterPro" id="IPR044855">
    <property type="entry name" value="CoA-Trfase_III_dom3_sf"/>
</dbReference>
<name>A0AAN6BP28_ASPLE</name>
<gene>
    <name evidence="4" type="ORF">CNMCM8927_008935</name>
</gene>
<dbReference type="Pfam" id="PF00397">
    <property type="entry name" value="WW"/>
    <property type="match status" value="1"/>
</dbReference>
<dbReference type="AlphaFoldDB" id="A0AAN6BP28"/>
<organism evidence="4 5">
    <name type="scientific">Aspergillus lentulus</name>
    <dbReference type="NCBI Taxonomy" id="293939"/>
    <lineage>
        <taxon>Eukaryota</taxon>
        <taxon>Fungi</taxon>
        <taxon>Dikarya</taxon>
        <taxon>Ascomycota</taxon>
        <taxon>Pezizomycotina</taxon>
        <taxon>Eurotiomycetes</taxon>
        <taxon>Eurotiomycetidae</taxon>
        <taxon>Eurotiales</taxon>
        <taxon>Aspergillaceae</taxon>
        <taxon>Aspergillus</taxon>
        <taxon>Aspergillus subgen. Fumigati</taxon>
    </lineage>
</organism>
<dbReference type="InterPro" id="IPR036020">
    <property type="entry name" value="WW_dom_sf"/>
</dbReference>
<accession>A0AAN6BP28</accession>
<dbReference type="Gene3D" id="3.30.1540.10">
    <property type="entry name" value="formyl-coa transferase, domain 3"/>
    <property type="match status" value="1"/>
</dbReference>